<dbReference type="GO" id="GO:0005829">
    <property type="term" value="C:cytosol"/>
    <property type="evidence" value="ECO:0007669"/>
    <property type="project" value="TreeGrafter"/>
</dbReference>
<evidence type="ECO:0000256" key="6">
    <source>
        <dbReference type="ARBA" id="ARBA00022723"/>
    </source>
</evidence>
<dbReference type="Proteomes" id="UP000885931">
    <property type="component" value="Unassembled WGS sequence"/>
</dbReference>
<reference evidence="17" key="1">
    <citation type="journal article" date="2020" name="mSystems">
        <title>Genome- and Community-Level Interaction Insights into Carbon Utilization and Element Cycling Functions of Hydrothermarchaeota in Hydrothermal Sediment.</title>
        <authorList>
            <person name="Zhou Z."/>
            <person name="Liu Y."/>
            <person name="Xu W."/>
            <person name="Pan J."/>
            <person name="Luo Z.H."/>
            <person name="Li M."/>
        </authorList>
    </citation>
    <scope>NUCLEOTIDE SEQUENCE [LARGE SCALE GENOMIC DNA]</scope>
    <source>
        <strain evidence="17">HyVt-237</strain>
    </source>
</reference>
<dbReference type="InterPro" id="IPR050202">
    <property type="entry name" value="Cyt/Deoxycyt_deaminase"/>
</dbReference>
<dbReference type="InterPro" id="IPR002125">
    <property type="entry name" value="CMP_dCMP_dom"/>
</dbReference>
<proteinExistence type="inferred from homology"/>
<dbReference type="GO" id="GO:0008270">
    <property type="term" value="F:zinc ion binding"/>
    <property type="evidence" value="ECO:0007669"/>
    <property type="project" value="UniProtKB-UniRule"/>
</dbReference>
<dbReference type="PANTHER" id="PTHR11644:SF2">
    <property type="entry name" value="CYTIDINE DEAMINASE"/>
    <property type="match status" value="1"/>
</dbReference>
<dbReference type="SUPFAM" id="SSF53927">
    <property type="entry name" value="Cytidine deaminase-like"/>
    <property type="match status" value="1"/>
</dbReference>
<protein>
    <recommendedName>
        <fullName evidence="5 15">Cytidine deaminase</fullName>
        <ecNumber evidence="4 15">3.5.4.5</ecNumber>
    </recommendedName>
    <alternativeName>
        <fullName evidence="9 15">Cytidine aminohydrolase</fullName>
    </alternativeName>
</protein>
<comment type="cofactor">
    <cofactor evidence="1 14 15">
        <name>Zn(2+)</name>
        <dbReference type="ChEBI" id="CHEBI:29105"/>
    </cofactor>
</comment>
<accession>A0A7C0XDB4</accession>
<evidence type="ECO:0000256" key="7">
    <source>
        <dbReference type="ARBA" id="ARBA00022801"/>
    </source>
</evidence>
<dbReference type="GO" id="GO:0055086">
    <property type="term" value="P:nucleobase-containing small molecule metabolic process"/>
    <property type="evidence" value="ECO:0007669"/>
    <property type="project" value="UniProtKB-ARBA"/>
</dbReference>
<evidence type="ECO:0000256" key="13">
    <source>
        <dbReference type="PIRSR" id="PIRSR606262-2"/>
    </source>
</evidence>
<keyword evidence="6 14" id="KW-0479">Metal-binding</keyword>
<dbReference type="FunFam" id="3.40.140.10:FF:000008">
    <property type="entry name" value="Cytidine deaminase"/>
    <property type="match status" value="1"/>
</dbReference>
<feature type="active site" description="Proton donor" evidence="12">
    <location>
        <position position="63"/>
    </location>
</feature>
<comment type="caution">
    <text evidence="17">The sequence shown here is derived from an EMBL/GenBank/DDBJ whole genome shotgun (WGS) entry which is preliminary data.</text>
</comment>
<evidence type="ECO:0000256" key="2">
    <source>
        <dbReference type="ARBA" id="ARBA00003949"/>
    </source>
</evidence>
<dbReference type="NCBIfam" id="TIGR01354">
    <property type="entry name" value="cyt_deam_tetra"/>
    <property type="match status" value="1"/>
</dbReference>
<evidence type="ECO:0000256" key="9">
    <source>
        <dbReference type="ARBA" id="ARBA00032005"/>
    </source>
</evidence>
<feature type="domain" description="CMP/dCMP-type deaminase" evidence="16">
    <location>
        <begin position="9"/>
        <end position="136"/>
    </location>
</feature>
<evidence type="ECO:0000256" key="14">
    <source>
        <dbReference type="PIRSR" id="PIRSR606262-3"/>
    </source>
</evidence>
<evidence type="ECO:0000256" key="10">
    <source>
        <dbReference type="ARBA" id="ARBA00049252"/>
    </source>
</evidence>
<organism evidence="17">
    <name type="scientific">candidate division WOR-3 bacterium</name>
    <dbReference type="NCBI Taxonomy" id="2052148"/>
    <lineage>
        <taxon>Bacteria</taxon>
        <taxon>Bacteria division WOR-3</taxon>
    </lineage>
</organism>
<dbReference type="Pfam" id="PF00383">
    <property type="entry name" value="dCMP_cyt_deam_1"/>
    <property type="match status" value="1"/>
</dbReference>
<dbReference type="PROSITE" id="PS51747">
    <property type="entry name" value="CYT_DCMP_DEAMINASES_2"/>
    <property type="match status" value="1"/>
</dbReference>
<dbReference type="InterPro" id="IPR006262">
    <property type="entry name" value="Cyt_deam_tetra"/>
</dbReference>
<comment type="similarity">
    <text evidence="3 15">Belongs to the cytidine and deoxycytidylate deaminase family.</text>
</comment>
<name>A0A7C0XDB4_UNCW3</name>
<dbReference type="CDD" id="cd01283">
    <property type="entry name" value="cytidine_deaminase"/>
    <property type="match status" value="1"/>
</dbReference>
<evidence type="ECO:0000256" key="12">
    <source>
        <dbReference type="PIRSR" id="PIRSR606262-1"/>
    </source>
</evidence>
<evidence type="ECO:0000313" key="17">
    <source>
        <dbReference type="EMBL" id="HDM90418.1"/>
    </source>
</evidence>
<comment type="function">
    <text evidence="2 15">This enzyme scavenges exogenous and endogenous cytidine and 2'-deoxycytidine for UMP synthesis.</text>
</comment>
<dbReference type="EMBL" id="DRBW01000170">
    <property type="protein sequence ID" value="HDM90418.1"/>
    <property type="molecule type" value="Genomic_DNA"/>
</dbReference>
<dbReference type="EC" id="3.5.4.5" evidence="4 15"/>
<sequence>MESRQNIEELVDRLLPAAQEAQRRAYAPYSEFHVGAALLTDGGKVFAGCNVENASYGLTVCAERVAAFKAVCEGERVFRAILLVSDSEEPVPPCGACLQVLAEFSGEDMTVISIGKGGEKAVYSLRELMPRAFKFR</sequence>
<feature type="binding site" evidence="14">
    <location>
        <position position="94"/>
    </location>
    <ligand>
        <name>Zn(2+)</name>
        <dbReference type="ChEBI" id="CHEBI:29105"/>
        <note>catalytic</note>
    </ligand>
</feature>
<keyword evidence="8 14" id="KW-0862">Zinc</keyword>
<evidence type="ECO:0000256" key="11">
    <source>
        <dbReference type="ARBA" id="ARBA00049558"/>
    </source>
</evidence>
<evidence type="ECO:0000256" key="8">
    <source>
        <dbReference type="ARBA" id="ARBA00022833"/>
    </source>
</evidence>
<gene>
    <name evidence="17" type="primary">cdd</name>
    <name evidence="17" type="ORF">ENG67_04325</name>
</gene>
<feature type="binding site" evidence="14">
    <location>
        <position position="61"/>
    </location>
    <ligand>
        <name>Zn(2+)</name>
        <dbReference type="ChEBI" id="CHEBI:29105"/>
        <note>catalytic</note>
    </ligand>
</feature>
<dbReference type="AlphaFoldDB" id="A0A7C0XDB4"/>
<dbReference type="GO" id="GO:0072527">
    <property type="term" value="P:pyrimidine-containing compound metabolic process"/>
    <property type="evidence" value="ECO:0007669"/>
    <property type="project" value="UniProtKB-ARBA"/>
</dbReference>
<comment type="catalytic activity">
    <reaction evidence="11 15">
        <text>cytidine + H2O + H(+) = uridine + NH4(+)</text>
        <dbReference type="Rhea" id="RHEA:16069"/>
        <dbReference type="ChEBI" id="CHEBI:15377"/>
        <dbReference type="ChEBI" id="CHEBI:15378"/>
        <dbReference type="ChEBI" id="CHEBI:16704"/>
        <dbReference type="ChEBI" id="CHEBI:17562"/>
        <dbReference type="ChEBI" id="CHEBI:28938"/>
        <dbReference type="EC" id="3.5.4.5"/>
    </reaction>
</comment>
<evidence type="ECO:0000256" key="4">
    <source>
        <dbReference type="ARBA" id="ARBA00012783"/>
    </source>
</evidence>
<keyword evidence="7 15" id="KW-0378">Hydrolase</keyword>
<dbReference type="InterPro" id="IPR016193">
    <property type="entry name" value="Cytidine_deaminase-like"/>
</dbReference>
<feature type="binding site" evidence="13">
    <location>
        <begin position="50"/>
        <end position="56"/>
    </location>
    <ligand>
        <name>substrate</name>
    </ligand>
</feature>
<dbReference type="PANTHER" id="PTHR11644">
    <property type="entry name" value="CYTIDINE DEAMINASE"/>
    <property type="match status" value="1"/>
</dbReference>
<dbReference type="Gene3D" id="3.40.140.10">
    <property type="entry name" value="Cytidine Deaminase, domain 2"/>
    <property type="match status" value="1"/>
</dbReference>
<feature type="binding site" evidence="14">
    <location>
        <position position="97"/>
    </location>
    <ligand>
        <name>Zn(2+)</name>
        <dbReference type="ChEBI" id="CHEBI:29105"/>
        <note>catalytic</note>
    </ligand>
</feature>
<comment type="catalytic activity">
    <reaction evidence="10 15">
        <text>2'-deoxycytidine + H2O + H(+) = 2'-deoxyuridine + NH4(+)</text>
        <dbReference type="Rhea" id="RHEA:13433"/>
        <dbReference type="ChEBI" id="CHEBI:15377"/>
        <dbReference type="ChEBI" id="CHEBI:15378"/>
        <dbReference type="ChEBI" id="CHEBI:15698"/>
        <dbReference type="ChEBI" id="CHEBI:16450"/>
        <dbReference type="ChEBI" id="CHEBI:28938"/>
        <dbReference type="EC" id="3.5.4.5"/>
    </reaction>
</comment>
<evidence type="ECO:0000259" key="16">
    <source>
        <dbReference type="PROSITE" id="PS51747"/>
    </source>
</evidence>
<evidence type="ECO:0000256" key="15">
    <source>
        <dbReference type="RuleBase" id="RU364006"/>
    </source>
</evidence>
<dbReference type="NCBIfam" id="NF004064">
    <property type="entry name" value="PRK05578.1"/>
    <property type="match status" value="1"/>
</dbReference>
<dbReference type="GO" id="GO:0004126">
    <property type="term" value="F:cytidine deaminase activity"/>
    <property type="evidence" value="ECO:0007669"/>
    <property type="project" value="UniProtKB-UniRule"/>
</dbReference>
<evidence type="ECO:0000256" key="5">
    <source>
        <dbReference type="ARBA" id="ARBA00018266"/>
    </source>
</evidence>
<evidence type="ECO:0000256" key="1">
    <source>
        <dbReference type="ARBA" id="ARBA00001947"/>
    </source>
</evidence>
<evidence type="ECO:0000256" key="3">
    <source>
        <dbReference type="ARBA" id="ARBA00006576"/>
    </source>
</evidence>